<reference evidence="2 3" key="1">
    <citation type="submission" date="2024-04" db="EMBL/GenBank/DDBJ databases">
        <authorList>
            <person name="Waldvogel A.-M."/>
            <person name="Schoenle A."/>
        </authorList>
    </citation>
    <scope>NUCLEOTIDE SEQUENCE [LARGE SCALE GENOMIC DNA]</scope>
</reference>
<accession>A0AAV2K8A1</accession>
<dbReference type="EMBL" id="OZ035838">
    <property type="protein sequence ID" value="CAL1583674.1"/>
    <property type="molecule type" value="Genomic_DNA"/>
</dbReference>
<evidence type="ECO:0000313" key="2">
    <source>
        <dbReference type="EMBL" id="CAL1583674.1"/>
    </source>
</evidence>
<evidence type="ECO:0000313" key="3">
    <source>
        <dbReference type="Proteomes" id="UP001497482"/>
    </source>
</evidence>
<feature type="region of interest" description="Disordered" evidence="1">
    <location>
        <begin position="1"/>
        <end position="50"/>
    </location>
</feature>
<keyword evidence="3" id="KW-1185">Reference proteome</keyword>
<organism evidence="2 3">
    <name type="scientific">Knipowitschia caucasica</name>
    <name type="common">Caucasian dwarf goby</name>
    <name type="synonym">Pomatoschistus caucasicus</name>
    <dbReference type="NCBI Taxonomy" id="637954"/>
    <lineage>
        <taxon>Eukaryota</taxon>
        <taxon>Metazoa</taxon>
        <taxon>Chordata</taxon>
        <taxon>Craniata</taxon>
        <taxon>Vertebrata</taxon>
        <taxon>Euteleostomi</taxon>
        <taxon>Actinopterygii</taxon>
        <taxon>Neopterygii</taxon>
        <taxon>Teleostei</taxon>
        <taxon>Neoteleostei</taxon>
        <taxon>Acanthomorphata</taxon>
        <taxon>Gobiaria</taxon>
        <taxon>Gobiiformes</taxon>
        <taxon>Gobioidei</taxon>
        <taxon>Gobiidae</taxon>
        <taxon>Gobiinae</taxon>
        <taxon>Knipowitschia</taxon>
    </lineage>
</organism>
<proteinExistence type="predicted"/>
<evidence type="ECO:0000256" key="1">
    <source>
        <dbReference type="SAM" id="MobiDB-lite"/>
    </source>
</evidence>
<sequence length="157" mass="18076">MDDIQSFTPLGARPKRTARRPLRYEDYETDFPDTEVHNPHGGTLSPLGNAAYSPLPHMHYEEFPQDDMYPTRADMEELQGERYFAQQAHERMRAGLADVQAIHTSMQQLLNRAENLQLTTPPHQPPYTVIDEEEDWPPPPLGWLSLKKNLSLTRIPS</sequence>
<dbReference type="Proteomes" id="UP001497482">
    <property type="component" value="Chromosome 16"/>
</dbReference>
<dbReference type="AlphaFoldDB" id="A0AAV2K8A1"/>
<gene>
    <name evidence="2" type="ORF">KC01_LOCUS14123</name>
</gene>
<protein>
    <submittedName>
        <fullName evidence="2">Uncharacterized protein</fullName>
    </submittedName>
</protein>
<name>A0AAV2K8A1_KNICA</name>